<dbReference type="PRINTS" id="PR00862">
    <property type="entry name" value="PROLIGOPTASE"/>
</dbReference>
<organism evidence="9 10">
    <name type="scientific">Bremia lactucae</name>
    <name type="common">Lettuce downy mildew</name>
    <dbReference type="NCBI Taxonomy" id="4779"/>
    <lineage>
        <taxon>Eukaryota</taxon>
        <taxon>Sar</taxon>
        <taxon>Stramenopiles</taxon>
        <taxon>Oomycota</taxon>
        <taxon>Peronosporomycetes</taxon>
        <taxon>Peronosporales</taxon>
        <taxon>Peronosporaceae</taxon>
        <taxon>Bremia</taxon>
    </lineage>
</organism>
<dbReference type="InterPro" id="IPR051543">
    <property type="entry name" value="Serine_Peptidase_S9A"/>
</dbReference>
<evidence type="ECO:0000256" key="4">
    <source>
        <dbReference type="ARBA" id="ARBA00022825"/>
    </source>
</evidence>
<dbReference type="Proteomes" id="UP000294530">
    <property type="component" value="Unassembled WGS sequence"/>
</dbReference>
<dbReference type="GeneID" id="94345866"/>
<dbReference type="GO" id="GO:0004252">
    <property type="term" value="F:serine-type endopeptidase activity"/>
    <property type="evidence" value="ECO:0007669"/>
    <property type="project" value="UniProtKB-UniRule"/>
</dbReference>
<keyword evidence="3 6" id="KW-0378">Hydrolase</keyword>
<keyword evidence="10" id="KW-1185">Reference proteome</keyword>
<dbReference type="AlphaFoldDB" id="A0A976IEZ6"/>
<dbReference type="InterPro" id="IPR029058">
    <property type="entry name" value="AB_hydrolase_fold"/>
</dbReference>
<proteinExistence type="inferred from homology"/>
<keyword evidence="2 6" id="KW-0645">Protease</keyword>
<dbReference type="RefSeq" id="XP_067819367.1">
    <property type="nucleotide sequence ID" value="XM_067960195.1"/>
</dbReference>
<dbReference type="GO" id="GO:0006508">
    <property type="term" value="P:proteolysis"/>
    <property type="evidence" value="ECO:0007669"/>
    <property type="project" value="UniProtKB-KW"/>
</dbReference>
<dbReference type="PANTHER" id="PTHR11757:SF19">
    <property type="entry name" value="PROLYL ENDOPEPTIDASE-LIKE"/>
    <property type="match status" value="1"/>
</dbReference>
<evidence type="ECO:0000313" key="10">
    <source>
        <dbReference type="Proteomes" id="UP000294530"/>
    </source>
</evidence>
<dbReference type="Pfam" id="PF02897">
    <property type="entry name" value="Peptidase_S9_N"/>
    <property type="match status" value="1"/>
</dbReference>
<comment type="function">
    <text evidence="5">Serine peptidase whose precise substrate specificity remains unclear. Does not cleave peptides after a arginine or lysine residue. Regulates trans-Golgi network morphology and sorting by regulating the membrane binding of the AP-1 complex. May play a role in the regulation of synaptic vesicle exocytosis.</text>
</comment>
<dbReference type="InterPro" id="IPR001375">
    <property type="entry name" value="Peptidase_S9_cat"/>
</dbReference>
<dbReference type="SUPFAM" id="SSF53474">
    <property type="entry name" value="alpha/beta-Hydrolases"/>
    <property type="match status" value="1"/>
</dbReference>
<comment type="caution">
    <text evidence="9">The sequence shown here is derived from an EMBL/GenBank/DDBJ whole genome shotgun (WGS) entry which is preliminary data.</text>
</comment>
<gene>
    <name evidence="9" type="ORF">CCR75_002095</name>
</gene>
<dbReference type="EMBL" id="SHOA02000008">
    <property type="protein sequence ID" value="TDH69868.1"/>
    <property type="molecule type" value="Genomic_DNA"/>
</dbReference>
<accession>A0A976IEZ6</accession>
<dbReference type="KEGG" id="blac:94345866"/>
<evidence type="ECO:0000256" key="2">
    <source>
        <dbReference type="ARBA" id="ARBA00022670"/>
    </source>
</evidence>
<name>A0A976IEZ6_BRELC</name>
<evidence type="ECO:0000313" key="9">
    <source>
        <dbReference type="EMBL" id="TDH69868.1"/>
    </source>
</evidence>
<dbReference type="EC" id="3.4.21.-" evidence="6"/>
<dbReference type="Gene3D" id="2.130.10.120">
    <property type="entry name" value="Prolyl oligopeptidase, N-terminal domain"/>
    <property type="match status" value="1"/>
</dbReference>
<comment type="similarity">
    <text evidence="1 6">Belongs to the peptidase S9A family.</text>
</comment>
<dbReference type="OrthoDB" id="248387at2759"/>
<dbReference type="PANTHER" id="PTHR11757">
    <property type="entry name" value="PROTEASE FAMILY S9A OLIGOPEPTIDASE"/>
    <property type="match status" value="1"/>
</dbReference>
<dbReference type="SUPFAM" id="SSF50993">
    <property type="entry name" value="Peptidase/esterase 'gauge' domain"/>
    <property type="match status" value="1"/>
</dbReference>
<dbReference type="InterPro" id="IPR023302">
    <property type="entry name" value="Pept_S9A_N"/>
</dbReference>
<reference evidence="9 10" key="1">
    <citation type="journal article" date="2021" name="Genome Biol.">
        <title>AFLAP: assembly-free linkage analysis pipeline using k-mers from genome sequencing data.</title>
        <authorList>
            <person name="Fletcher K."/>
            <person name="Zhang L."/>
            <person name="Gil J."/>
            <person name="Han R."/>
            <person name="Cavanaugh K."/>
            <person name="Michelmore R."/>
        </authorList>
    </citation>
    <scope>NUCLEOTIDE SEQUENCE [LARGE SCALE GENOMIC DNA]</scope>
    <source>
        <strain evidence="9 10">SF5</strain>
    </source>
</reference>
<feature type="domain" description="Peptidase S9A N-terminal" evidence="8">
    <location>
        <begin position="113"/>
        <end position="512"/>
    </location>
</feature>
<evidence type="ECO:0000256" key="5">
    <source>
        <dbReference type="ARBA" id="ARBA00045448"/>
    </source>
</evidence>
<protein>
    <recommendedName>
        <fullName evidence="6">Prolyl endopeptidase</fullName>
        <ecNumber evidence="6">3.4.21.-</ecNumber>
    </recommendedName>
</protein>
<sequence>MLPVAARSANKRFLLAIALPADTATKNCTDQSEHGRLAKKWQKGGSGVVHMVCAITRHVAKKLTNISDLRLIRWHDAFAFRYRAFKHRGTPIYAFATITLQQLGCFNAEDTSWEWLKDQKNSRLQRFLKLEQNYLANQLSKPKFRKVERTFNIELRNRLARDDFSIPECIGKYEYFMRQAPGENFPVYYRRLRNGVSDPSATLTPEEIVLNQNAEPALNHEFHFVTAMKVSPDARQLLLVVENDREQCQVVLKDLESGKLQFLANVPNIKNVEWSSAPEPHRVFYFTKVDAHGRPFAVYSFDVATHAQRLIYEEQDKAFYVDLSQTKDAQFVLVNCNSKNTSEIYALQSHDIQAQPQCLRKREPGVLYFADHAVGQFYVVTNADGALNYKIATCKWKPEATKALAFSPWKVLIPEHEDVKIEDVDLFEKYLVLYERVHSVPRIRVCALGEENGVTSPHFIPLPKEHEICRVSPGINRDYQSHCVRFQVSTPLVPEIVFEYDMKQQNLHVLKETQLTDRSLKQGTKCKRCQTATPSFYEPRQFLCQRIYVIPTMKSPGVKIPLTLIHRRNLVYNGQNPTLLIGYGAYGTNLEADFELEHLSLIERGWVIALAHVRGGGELGLQWYHSGKKLQKCHSFEDYVSCTQHLFDIGVTNPKRLAGKGVSAGGLIMGYVANAYPQLYQALIMKVPFVDILATMEDATLPLTIHEYDEWGDPREKQVREYIRSYAPCENVVDNQVYPAMFVTGSINDQRVQFWEPAKWMYQMRKVQSLLPKRDKRLMMLKMTQDEGHFGGGGRLEQLEESAMEIAFLYQALKLPISHK</sequence>
<evidence type="ECO:0000256" key="6">
    <source>
        <dbReference type="RuleBase" id="RU368024"/>
    </source>
</evidence>
<dbReference type="Gene3D" id="3.40.50.1820">
    <property type="entry name" value="alpha/beta hydrolase"/>
    <property type="match status" value="1"/>
</dbReference>
<evidence type="ECO:0000259" key="7">
    <source>
        <dbReference type="Pfam" id="PF00326"/>
    </source>
</evidence>
<dbReference type="InterPro" id="IPR002470">
    <property type="entry name" value="Peptidase_S9A"/>
</dbReference>
<dbReference type="Pfam" id="PF00326">
    <property type="entry name" value="Peptidase_S9"/>
    <property type="match status" value="1"/>
</dbReference>
<evidence type="ECO:0000256" key="1">
    <source>
        <dbReference type="ARBA" id="ARBA00005228"/>
    </source>
</evidence>
<keyword evidence="4 6" id="KW-0720">Serine protease</keyword>
<evidence type="ECO:0000259" key="8">
    <source>
        <dbReference type="Pfam" id="PF02897"/>
    </source>
</evidence>
<evidence type="ECO:0000256" key="3">
    <source>
        <dbReference type="ARBA" id="ARBA00022801"/>
    </source>
</evidence>
<feature type="domain" description="Peptidase S9 prolyl oligopeptidase catalytic" evidence="7">
    <location>
        <begin position="595"/>
        <end position="814"/>
    </location>
</feature>